<evidence type="ECO:0000313" key="2">
    <source>
        <dbReference type="EMBL" id="KAK3319440.1"/>
    </source>
</evidence>
<comment type="caution">
    <text evidence="2">The sequence shown here is derived from an EMBL/GenBank/DDBJ whole genome shotgun (WGS) entry which is preliminary data.</text>
</comment>
<reference evidence="2" key="2">
    <citation type="submission" date="2023-06" db="EMBL/GenBank/DDBJ databases">
        <authorList>
            <consortium name="Lawrence Berkeley National Laboratory"/>
            <person name="Haridas S."/>
            <person name="Hensen N."/>
            <person name="Bonometti L."/>
            <person name="Westerberg I."/>
            <person name="Brannstrom I.O."/>
            <person name="Guillou S."/>
            <person name="Cros-Aarteil S."/>
            <person name="Calhoun S."/>
            <person name="Kuo A."/>
            <person name="Mondo S."/>
            <person name="Pangilinan J."/>
            <person name="Riley R."/>
            <person name="Labutti K."/>
            <person name="Andreopoulos B."/>
            <person name="Lipzen A."/>
            <person name="Chen C."/>
            <person name="Yanf M."/>
            <person name="Daum C."/>
            <person name="Ng V."/>
            <person name="Clum A."/>
            <person name="Steindorff A."/>
            <person name="Ohm R."/>
            <person name="Martin F."/>
            <person name="Silar P."/>
            <person name="Natvig D."/>
            <person name="Lalanne C."/>
            <person name="Gautier V."/>
            <person name="Ament-Velasquez S.L."/>
            <person name="Kruys A."/>
            <person name="Hutchinson M.I."/>
            <person name="Powell A.J."/>
            <person name="Barry K."/>
            <person name="Miller A.N."/>
            <person name="Grigoriev I.V."/>
            <person name="Debuchy R."/>
            <person name="Gladieux P."/>
            <person name="Thoren M.H."/>
            <person name="Johannesson H."/>
        </authorList>
    </citation>
    <scope>NUCLEOTIDE SEQUENCE</scope>
    <source>
        <strain evidence="2">CBS 118394</strain>
    </source>
</reference>
<sequence>MVKLKWSIGGKSRLGMRVRTFSDHVEMLHRLIPLQGPTLSRSMNMSWSDQYIYFTDIRGISCQLHLGLCGAIGGFIMYLMLSLKGWELLDSDTKNQLLHGEFWVLPEEEESAQTDPAIHNTRSVILADTWEAEVSPGRKFKMVMWDKGKGPQQQPVGLDTLHRTWKEVVEPILPDDLRFLG</sequence>
<name>A0AAE0I6U2_9PEZI</name>
<keyword evidence="3" id="KW-1185">Reference proteome</keyword>
<organism evidence="2 3">
    <name type="scientific">Apodospora peruviana</name>
    <dbReference type="NCBI Taxonomy" id="516989"/>
    <lineage>
        <taxon>Eukaryota</taxon>
        <taxon>Fungi</taxon>
        <taxon>Dikarya</taxon>
        <taxon>Ascomycota</taxon>
        <taxon>Pezizomycotina</taxon>
        <taxon>Sordariomycetes</taxon>
        <taxon>Sordariomycetidae</taxon>
        <taxon>Sordariales</taxon>
        <taxon>Lasiosphaeriaceae</taxon>
        <taxon>Apodospora</taxon>
    </lineage>
</organism>
<dbReference type="AlphaFoldDB" id="A0AAE0I6U2"/>
<evidence type="ECO:0000313" key="3">
    <source>
        <dbReference type="Proteomes" id="UP001283341"/>
    </source>
</evidence>
<protein>
    <submittedName>
        <fullName evidence="2">Uncharacterized protein</fullName>
    </submittedName>
</protein>
<evidence type="ECO:0000256" key="1">
    <source>
        <dbReference type="SAM" id="Phobius"/>
    </source>
</evidence>
<proteinExistence type="predicted"/>
<keyword evidence="1" id="KW-0812">Transmembrane</keyword>
<feature type="transmembrane region" description="Helical" evidence="1">
    <location>
        <begin position="64"/>
        <end position="81"/>
    </location>
</feature>
<accession>A0AAE0I6U2</accession>
<keyword evidence="1" id="KW-0472">Membrane</keyword>
<reference evidence="2" key="1">
    <citation type="journal article" date="2023" name="Mol. Phylogenet. Evol.">
        <title>Genome-scale phylogeny and comparative genomics of the fungal order Sordariales.</title>
        <authorList>
            <person name="Hensen N."/>
            <person name="Bonometti L."/>
            <person name="Westerberg I."/>
            <person name="Brannstrom I.O."/>
            <person name="Guillou S."/>
            <person name="Cros-Aarteil S."/>
            <person name="Calhoun S."/>
            <person name="Haridas S."/>
            <person name="Kuo A."/>
            <person name="Mondo S."/>
            <person name="Pangilinan J."/>
            <person name="Riley R."/>
            <person name="LaButti K."/>
            <person name="Andreopoulos B."/>
            <person name="Lipzen A."/>
            <person name="Chen C."/>
            <person name="Yan M."/>
            <person name="Daum C."/>
            <person name="Ng V."/>
            <person name="Clum A."/>
            <person name="Steindorff A."/>
            <person name="Ohm R.A."/>
            <person name="Martin F."/>
            <person name="Silar P."/>
            <person name="Natvig D.O."/>
            <person name="Lalanne C."/>
            <person name="Gautier V."/>
            <person name="Ament-Velasquez S.L."/>
            <person name="Kruys A."/>
            <person name="Hutchinson M.I."/>
            <person name="Powell A.J."/>
            <person name="Barry K."/>
            <person name="Miller A.N."/>
            <person name="Grigoriev I.V."/>
            <person name="Debuchy R."/>
            <person name="Gladieux P."/>
            <person name="Hiltunen Thoren M."/>
            <person name="Johannesson H."/>
        </authorList>
    </citation>
    <scope>NUCLEOTIDE SEQUENCE</scope>
    <source>
        <strain evidence="2">CBS 118394</strain>
    </source>
</reference>
<dbReference type="EMBL" id="JAUEDM010000004">
    <property type="protein sequence ID" value="KAK3319440.1"/>
    <property type="molecule type" value="Genomic_DNA"/>
</dbReference>
<keyword evidence="1" id="KW-1133">Transmembrane helix</keyword>
<gene>
    <name evidence="2" type="ORF">B0H66DRAFT_268743</name>
</gene>
<dbReference type="Proteomes" id="UP001283341">
    <property type="component" value="Unassembled WGS sequence"/>
</dbReference>